<evidence type="ECO:0000259" key="13">
    <source>
        <dbReference type="Pfam" id="PF02777"/>
    </source>
</evidence>
<keyword evidence="5" id="KW-0150">Chloroplast</keyword>
<dbReference type="InterPro" id="IPR036314">
    <property type="entry name" value="SOD_C_sf"/>
</dbReference>
<evidence type="ECO:0000256" key="5">
    <source>
        <dbReference type="ARBA" id="ARBA00022528"/>
    </source>
</evidence>
<dbReference type="GO" id="GO:0009416">
    <property type="term" value="P:response to light stimulus"/>
    <property type="evidence" value="ECO:0007669"/>
    <property type="project" value="UniProtKB-ARBA"/>
</dbReference>
<evidence type="ECO:0000256" key="3">
    <source>
        <dbReference type="ARBA" id="ARBA00008714"/>
    </source>
</evidence>
<keyword evidence="6" id="KW-0934">Plastid</keyword>
<feature type="region of interest" description="Disordered" evidence="11">
    <location>
        <begin position="237"/>
        <end position="280"/>
    </location>
</feature>
<dbReference type="SUPFAM" id="SSF54719">
    <property type="entry name" value="Fe,Mn superoxide dismutase (SOD), C-terminal domain"/>
    <property type="match status" value="1"/>
</dbReference>
<evidence type="ECO:0000313" key="14">
    <source>
        <dbReference type="EMBL" id="ERN01009.1"/>
    </source>
</evidence>
<dbReference type="EC" id="1.15.1.1" evidence="4"/>
<dbReference type="FunFam" id="1.10.287.990:FF:000002">
    <property type="entry name" value="Superoxide dismutase"/>
    <property type="match status" value="1"/>
</dbReference>
<evidence type="ECO:0000256" key="10">
    <source>
        <dbReference type="ARBA" id="ARBA00049204"/>
    </source>
</evidence>
<organism evidence="14 15">
    <name type="scientific">Amborella trichopoda</name>
    <dbReference type="NCBI Taxonomy" id="13333"/>
    <lineage>
        <taxon>Eukaryota</taxon>
        <taxon>Viridiplantae</taxon>
        <taxon>Streptophyta</taxon>
        <taxon>Embryophyta</taxon>
        <taxon>Tracheophyta</taxon>
        <taxon>Spermatophyta</taxon>
        <taxon>Magnoliopsida</taxon>
        <taxon>Amborellales</taxon>
        <taxon>Amborellaceae</taxon>
        <taxon>Amborella</taxon>
    </lineage>
</organism>
<dbReference type="AlphaFoldDB" id="W1P052"/>
<sequence>MSMVFATGKYLKITHRSSIVAQFELKPPPYPLVALEPHLSRQTLEHHWGKHQKGYVENLNQQILGTELDGMGLEDIILASYNKGDPLPAFNNAAQIWNHEFFWESMKPGGGGKPSGDLLHLIERDFGSFKDFLREFVDTASAHCGSGWVWITYKANKLNVDNAVNPRPSENDYKIVVARTPNAVNPLVWDYSPLLTIDVWEHAYYLDYENRRAKYVSTIMEKLVAWDVVSSRLEVAKSRAAERAREEEERKRREEEFESEEEIDESEMFLNSDPEESEAE</sequence>
<evidence type="ECO:0000256" key="6">
    <source>
        <dbReference type="ARBA" id="ARBA00022640"/>
    </source>
</evidence>
<evidence type="ECO:0000256" key="7">
    <source>
        <dbReference type="ARBA" id="ARBA00022723"/>
    </source>
</evidence>
<keyword evidence="8" id="KW-0560">Oxidoreductase</keyword>
<evidence type="ECO:0000256" key="8">
    <source>
        <dbReference type="ARBA" id="ARBA00023002"/>
    </source>
</evidence>
<evidence type="ECO:0000256" key="2">
    <source>
        <dbReference type="ARBA" id="ARBA00004229"/>
    </source>
</evidence>
<evidence type="ECO:0000256" key="9">
    <source>
        <dbReference type="ARBA" id="ARBA00023004"/>
    </source>
</evidence>
<feature type="compositionally biased region" description="Basic and acidic residues" evidence="11">
    <location>
        <begin position="237"/>
        <end position="255"/>
    </location>
</feature>
<accession>W1P052</accession>
<feature type="domain" description="Manganese/iron superoxide dismutase N-terminal" evidence="12">
    <location>
        <begin position="22"/>
        <end position="107"/>
    </location>
</feature>
<dbReference type="InterPro" id="IPR019833">
    <property type="entry name" value="Mn/Fe_SOD_BS"/>
</dbReference>
<dbReference type="Pfam" id="PF00081">
    <property type="entry name" value="Sod_Fe_N"/>
    <property type="match status" value="1"/>
</dbReference>
<name>W1P052_AMBTC</name>
<dbReference type="PANTHER" id="PTHR42769">
    <property type="entry name" value="SUPEROXIDE DISMUTASE"/>
    <property type="match status" value="1"/>
</dbReference>
<comment type="subcellular location">
    <subcellularLocation>
        <location evidence="2">Plastid</location>
        <location evidence="2">Chloroplast</location>
    </subcellularLocation>
</comment>
<feature type="domain" description="Manganese/iron superoxide dismutase C-terminal" evidence="13">
    <location>
        <begin position="114"/>
        <end position="232"/>
    </location>
</feature>
<dbReference type="FunFam" id="3.55.40.20:FF:000005">
    <property type="entry name" value="Superoxide dismutase"/>
    <property type="match status" value="1"/>
</dbReference>
<dbReference type="Gene3D" id="3.55.40.20">
    <property type="entry name" value="Iron/manganese superoxide dismutase, C-terminal domain"/>
    <property type="match status" value="1"/>
</dbReference>
<evidence type="ECO:0000256" key="4">
    <source>
        <dbReference type="ARBA" id="ARBA00012682"/>
    </source>
</evidence>
<dbReference type="Proteomes" id="UP000017836">
    <property type="component" value="Unassembled WGS sequence"/>
</dbReference>
<evidence type="ECO:0000313" key="15">
    <source>
        <dbReference type="Proteomes" id="UP000017836"/>
    </source>
</evidence>
<comment type="similarity">
    <text evidence="3">Belongs to the iron/manganese superoxide dismutase family.</text>
</comment>
<dbReference type="GO" id="GO:0042644">
    <property type="term" value="C:chloroplast nucleoid"/>
    <property type="evidence" value="ECO:0000318"/>
    <property type="project" value="GO_Central"/>
</dbReference>
<dbReference type="InterPro" id="IPR001189">
    <property type="entry name" value="Mn/Fe_SOD"/>
</dbReference>
<evidence type="ECO:0000259" key="12">
    <source>
        <dbReference type="Pfam" id="PF00081"/>
    </source>
</evidence>
<dbReference type="Pfam" id="PF02777">
    <property type="entry name" value="Sod_Fe_C"/>
    <property type="match status" value="1"/>
</dbReference>
<comment type="catalytic activity">
    <reaction evidence="10">
        <text>2 superoxide + 2 H(+) = H2O2 + O2</text>
        <dbReference type="Rhea" id="RHEA:20696"/>
        <dbReference type="ChEBI" id="CHEBI:15378"/>
        <dbReference type="ChEBI" id="CHEBI:15379"/>
        <dbReference type="ChEBI" id="CHEBI:16240"/>
        <dbReference type="ChEBI" id="CHEBI:18421"/>
        <dbReference type="EC" id="1.15.1.1"/>
    </reaction>
</comment>
<comment type="cofactor">
    <cofactor evidence="1">
        <name>Fe cation</name>
        <dbReference type="ChEBI" id="CHEBI:24875"/>
    </cofactor>
</comment>
<dbReference type="Gramene" id="ERN01009">
    <property type="protein sequence ID" value="ERN01009"/>
    <property type="gene ID" value="AMTR_s00002p00128010"/>
</dbReference>
<dbReference type="Gene3D" id="1.10.287.990">
    <property type="entry name" value="Fe,Mn superoxide dismutase (SOD) domain"/>
    <property type="match status" value="1"/>
</dbReference>
<dbReference type="SUPFAM" id="SSF46609">
    <property type="entry name" value="Fe,Mn superoxide dismutase (SOD), N-terminal domain"/>
    <property type="match status" value="1"/>
</dbReference>
<protein>
    <recommendedName>
        <fullName evidence="4">superoxide dismutase</fullName>
        <ecNumber evidence="4">1.15.1.1</ecNumber>
    </recommendedName>
</protein>
<dbReference type="InterPro" id="IPR036324">
    <property type="entry name" value="Mn/Fe_SOD_N_sf"/>
</dbReference>
<evidence type="ECO:0000256" key="11">
    <source>
        <dbReference type="SAM" id="MobiDB-lite"/>
    </source>
</evidence>
<keyword evidence="9" id="KW-0408">Iron</keyword>
<dbReference type="eggNOG" id="KOG0876">
    <property type="taxonomic scope" value="Eukaryota"/>
</dbReference>
<evidence type="ECO:0000256" key="1">
    <source>
        <dbReference type="ARBA" id="ARBA00001962"/>
    </source>
</evidence>
<dbReference type="PROSITE" id="PS00088">
    <property type="entry name" value="SOD_MN"/>
    <property type="match status" value="1"/>
</dbReference>
<proteinExistence type="inferred from homology"/>
<dbReference type="GO" id="GO:0046872">
    <property type="term" value="F:metal ion binding"/>
    <property type="evidence" value="ECO:0007669"/>
    <property type="project" value="UniProtKB-KW"/>
</dbReference>
<dbReference type="HOGENOM" id="CLU_031625_0_0_1"/>
<reference evidence="15" key="1">
    <citation type="journal article" date="2013" name="Science">
        <title>The Amborella genome and the evolution of flowering plants.</title>
        <authorList>
            <consortium name="Amborella Genome Project"/>
        </authorList>
    </citation>
    <scope>NUCLEOTIDE SEQUENCE [LARGE SCALE GENOMIC DNA]</scope>
</reference>
<dbReference type="GO" id="GO:0004784">
    <property type="term" value="F:superoxide dismutase activity"/>
    <property type="evidence" value="ECO:0007669"/>
    <property type="project" value="UniProtKB-EC"/>
</dbReference>
<dbReference type="InterPro" id="IPR019832">
    <property type="entry name" value="Mn/Fe_SOD_C"/>
</dbReference>
<dbReference type="STRING" id="13333.W1P052"/>
<feature type="compositionally biased region" description="Acidic residues" evidence="11">
    <location>
        <begin position="256"/>
        <end position="280"/>
    </location>
</feature>
<dbReference type="PANTHER" id="PTHR42769:SF3">
    <property type="entry name" value="SUPEROXIDE DISMUTASE [FE] 2, CHLOROPLASTIC"/>
    <property type="match status" value="1"/>
</dbReference>
<keyword evidence="15" id="KW-1185">Reference proteome</keyword>
<dbReference type="PRINTS" id="PR01703">
    <property type="entry name" value="MNSODISMTASE"/>
</dbReference>
<dbReference type="InterPro" id="IPR019831">
    <property type="entry name" value="Mn/Fe_SOD_N"/>
</dbReference>
<gene>
    <name evidence="14" type="ORF">AMTR_s00002p00128010</name>
</gene>
<dbReference type="OMA" id="VKSPNAM"/>
<dbReference type="EMBL" id="KI394767">
    <property type="protein sequence ID" value="ERN01009.1"/>
    <property type="molecule type" value="Genomic_DNA"/>
</dbReference>
<keyword evidence="7" id="KW-0479">Metal-binding</keyword>